<dbReference type="PANTHER" id="PTHR47926:SF361">
    <property type="entry name" value="PENTACOTRIPEPTIDE-REPEAT REGION OF PRORP DOMAIN-CONTAINING PROTEIN"/>
    <property type="match status" value="1"/>
</dbReference>
<proteinExistence type="predicted"/>
<dbReference type="OrthoDB" id="690998at2759"/>
<evidence type="ECO:0000256" key="1">
    <source>
        <dbReference type="ARBA" id="ARBA00022737"/>
    </source>
</evidence>
<keyword evidence="1" id="KW-0677">Repeat</keyword>
<dbReference type="GO" id="GO:0003723">
    <property type="term" value="F:RNA binding"/>
    <property type="evidence" value="ECO:0007669"/>
    <property type="project" value="InterPro"/>
</dbReference>
<dbReference type="GO" id="GO:0008270">
    <property type="term" value="F:zinc ion binding"/>
    <property type="evidence" value="ECO:0007669"/>
    <property type="project" value="InterPro"/>
</dbReference>
<dbReference type="Pfam" id="PF14432">
    <property type="entry name" value="DYW_deaminase"/>
    <property type="match status" value="1"/>
</dbReference>
<sequence length="885" mass="97797">MRGAPAKSSIRAAATTVSSNKAILAMSKSGDLGGARKLFDEMPDRDVISWNSVMSAYARHGMHEEVLRMFKQMLKRGAVEPTHTTLATVFSSCAELRALAEGRQLHGLSIKRDSSSNAFVGTSLVTMYSKCLVSDCSLLRAFEEVYWKSTASWNALLSALIRNRQLLRARQVFDRMPARNCISWTAMIDGLVQGGRLAEALELFHSAPMKNSVTWAVMLRGLVSEGHFRDAIRLFNKVMVEKNQREQSSSSAAVIVQVVAACLGLEDANCGRAVHGHIVKLGFDADPAIEASLISMYFSCLEIEAAELEVLKLGCSRSTGACNSLIRGYVDNGRIDEARKVFDGMEKRDEISWYLIIQGYLRNNLVDRAVDLFSTMTSPTVEICTVLVSALVEDGRVAEARKLFDDMPDRDVILYTTLMSGYIRKGLLEEALKLFKMIPNPSIVTYNVVVSGLILHGKAREAYNLFNEAPLKDEVSWSAMISGLVRGGLASEAFLLFRSMMFASAQGNIRPNEPAIASILSASAGLSALAPGEAIHGIAVKLGHEPRLLTANSLINMYSKCGQVPAARSVFDRAQNRDLISWNSMLYGYAVNGCGAECVELFEKMKCAGTEPDDVTFLAILCACAHGRLLEEARRYLDVMRSEHGVAPSLPHYSCLIELLCRSGRLEEAEELVRSMPFEPDSVVWSSLLSGSALNVRVDLAEYAAERLLSIEPRDPAPYLCLARIYAVTGQSANLRRLRKKMNAARMITRPGRSWIEINGEIFSFFAGDKSLPPSGEVLAHLEGLICRIKELGYVPDYNHVMEEMEELEKEEVLMKHSEKIAVAFGLLRTDPPKPVRVTKNLRICGDCHSAMKLISLCTEREIVIRDNIRFHHFSGGRCSCSDSW</sequence>
<dbReference type="NCBIfam" id="TIGR00756">
    <property type="entry name" value="PPR"/>
    <property type="match status" value="10"/>
</dbReference>
<organism evidence="4 5">
    <name type="scientific">Spirodela intermedia</name>
    <name type="common">Intermediate duckweed</name>
    <dbReference type="NCBI Taxonomy" id="51605"/>
    <lineage>
        <taxon>Eukaryota</taxon>
        <taxon>Viridiplantae</taxon>
        <taxon>Streptophyta</taxon>
        <taxon>Embryophyta</taxon>
        <taxon>Tracheophyta</taxon>
        <taxon>Spermatophyta</taxon>
        <taxon>Magnoliopsida</taxon>
        <taxon>Liliopsida</taxon>
        <taxon>Araceae</taxon>
        <taxon>Lemnoideae</taxon>
        <taxon>Spirodela</taxon>
    </lineage>
</organism>
<dbReference type="Proteomes" id="UP000663760">
    <property type="component" value="Chromosome 1"/>
</dbReference>
<feature type="repeat" description="PPR" evidence="2">
    <location>
        <begin position="473"/>
        <end position="507"/>
    </location>
</feature>
<dbReference type="PROSITE" id="PS51375">
    <property type="entry name" value="PPR"/>
    <property type="match status" value="9"/>
</dbReference>
<dbReference type="InterPro" id="IPR011990">
    <property type="entry name" value="TPR-like_helical_dom_sf"/>
</dbReference>
<dbReference type="GO" id="GO:0009451">
    <property type="term" value="P:RNA modification"/>
    <property type="evidence" value="ECO:0007669"/>
    <property type="project" value="InterPro"/>
</dbReference>
<dbReference type="Gene3D" id="1.25.40.10">
    <property type="entry name" value="Tetratricopeptide repeat domain"/>
    <property type="match status" value="6"/>
</dbReference>
<feature type="repeat" description="PPR" evidence="2">
    <location>
        <begin position="649"/>
        <end position="679"/>
    </location>
</feature>
<dbReference type="Pfam" id="PF01535">
    <property type="entry name" value="PPR"/>
    <property type="match status" value="10"/>
</dbReference>
<evidence type="ECO:0000313" key="4">
    <source>
        <dbReference type="EMBL" id="CAA7388536.1"/>
    </source>
</evidence>
<dbReference type="Pfam" id="PF20431">
    <property type="entry name" value="E_motif"/>
    <property type="match status" value="1"/>
</dbReference>
<keyword evidence="5" id="KW-1185">Reference proteome</keyword>
<dbReference type="EMBL" id="LR746264">
    <property type="protein sequence ID" value="CAA7388536.1"/>
    <property type="molecule type" value="Genomic_DNA"/>
</dbReference>
<dbReference type="PANTHER" id="PTHR47926">
    <property type="entry name" value="PENTATRICOPEPTIDE REPEAT-CONTAINING PROTEIN"/>
    <property type="match status" value="1"/>
</dbReference>
<dbReference type="AlphaFoldDB" id="A0A7I8JXL6"/>
<feature type="repeat" description="PPR" evidence="2">
    <location>
        <begin position="578"/>
        <end position="612"/>
    </location>
</feature>
<name>A0A7I8JXL6_SPIIN</name>
<dbReference type="Pfam" id="PF13041">
    <property type="entry name" value="PPR_2"/>
    <property type="match status" value="2"/>
</dbReference>
<dbReference type="InterPro" id="IPR002885">
    <property type="entry name" value="PPR_rpt"/>
</dbReference>
<feature type="repeat" description="PPR" evidence="2">
    <location>
        <begin position="46"/>
        <end position="80"/>
    </location>
</feature>
<evidence type="ECO:0000256" key="2">
    <source>
        <dbReference type="PROSITE-ProRule" id="PRU00708"/>
    </source>
</evidence>
<reference evidence="4" key="1">
    <citation type="submission" date="2020-02" db="EMBL/GenBank/DDBJ databases">
        <authorList>
            <person name="Scholz U."/>
            <person name="Mascher M."/>
            <person name="Fiebig A."/>
        </authorList>
    </citation>
    <scope>NUCLEOTIDE SEQUENCE</scope>
</reference>
<feature type="repeat" description="PPR" evidence="2">
    <location>
        <begin position="380"/>
        <end position="410"/>
    </location>
</feature>
<feature type="repeat" description="PPR" evidence="2">
    <location>
        <begin position="149"/>
        <end position="183"/>
    </location>
</feature>
<dbReference type="Pfam" id="PF12854">
    <property type="entry name" value="PPR_1"/>
    <property type="match status" value="1"/>
</dbReference>
<evidence type="ECO:0000259" key="3">
    <source>
        <dbReference type="Pfam" id="PF14432"/>
    </source>
</evidence>
<dbReference type="FunFam" id="1.25.40.10:FF:000184">
    <property type="entry name" value="Pentatricopeptide repeat-containing protein, chloroplastic"/>
    <property type="match status" value="1"/>
</dbReference>
<protein>
    <recommendedName>
        <fullName evidence="3">DYW domain-containing protein</fullName>
    </recommendedName>
</protein>
<accession>A0A7I8JXL6</accession>
<gene>
    <name evidence="4" type="ORF">SI8410_01000745</name>
</gene>
<feature type="repeat" description="PPR" evidence="2">
    <location>
        <begin position="411"/>
        <end position="445"/>
    </location>
</feature>
<feature type="domain" description="DYW" evidence="3">
    <location>
        <begin position="793"/>
        <end position="885"/>
    </location>
</feature>
<dbReference type="InterPro" id="IPR032867">
    <property type="entry name" value="DYW_dom"/>
</dbReference>
<dbReference type="InterPro" id="IPR046848">
    <property type="entry name" value="E_motif"/>
</dbReference>
<dbReference type="InterPro" id="IPR046960">
    <property type="entry name" value="PPR_At4g14850-like_plant"/>
</dbReference>
<feature type="repeat" description="PPR" evidence="2">
    <location>
        <begin position="211"/>
        <end position="246"/>
    </location>
</feature>
<evidence type="ECO:0000313" key="5">
    <source>
        <dbReference type="Proteomes" id="UP000663760"/>
    </source>
</evidence>
<feature type="repeat" description="PPR" evidence="2">
    <location>
        <begin position="318"/>
        <end position="352"/>
    </location>
</feature>